<organism evidence="8 9">
    <name type="scientific">Actinomyces marmotae</name>
    <dbReference type="NCBI Taxonomy" id="2737173"/>
    <lineage>
        <taxon>Bacteria</taxon>
        <taxon>Bacillati</taxon>
        <taxon>Actinomycetota</taxon>
        <taxon>Actinomycetes</taxon>
        <taxon>Actinomycetales</taxon>
        <taxon>Actinomycetaceae</taxon>
        <taxon>Actinomyces</taxon>
    </lineage>
</organism>
<gene>
    <name evidence="5" type="primary">recX</name>
    <name evidence="8" type="ORF">HPC72_06745</name>
</gene>
<comment type="similarity">
    <text evidence="2 5">Belongs to the RecX family.</text>
</comment>
<dbReference type="InterPro" id="IPR053925">
    <property type="entry name" value="RecX_HTH_3rd"/>
</dbReference>
<keyword evidence="4 5" id="KW-0963">Cytoplasm</keyword>
<dbReference type="Pfam" id="PF21981">
    <property type="entry name" value="RecX_HTH3"/>
    <property type="match status" value="1"/>
</dbReference>
<sequence>MPWLIPDEHQEEVEAAREIVLRRLDRAPASRAALAELLERKEVDHRVAQEVLDRLEAAGLIDDGAYAATLARTRFAEKGAARRAIAAELRRKGLGERAISGALAQISGDDEAGAALALARKRLRATRGLDPVVRRRRALAALGRKGHSQAVALDAFERALAEEAREVQGPDGH</sequence>
<dbReference type="GO" id="GO:0006282">
    <property type="term" value="P:regulation of DNA repair"/>
    <property type="evidence" value="ECO:0007669"/>
    <property type="project" value="UniProtKB-UniRule"/>
</dbReference>
<comment type="subcellular location">
    <subcellularLocation>
        <location evidence="1 5">Cytoplasm</location>
    </subcellularLocation>
</comment>
<evidence type="ECO:0000256" key="3">
    <source>
        <dbReference type="ARBA" id="ARBA00018111"/>
    </source>
</evidence>
<keyword evidence="9" id="KW-1185">Reference proteome</keyword>
<dbReference type="Pfam" id="PF02631">
    <property type="entry name" value="RecX_HTH2"/>
    <property type="match status" value="1"/>
</dbReference>
<accession>A0A6M8B5V9</accession>
<dbReference type="InterPro" id="IPR053924">
    <property type="entry name" value="RecX_HTH_2nd"/>
</dbReference>
<evidence type="ECO:0000256" key="1">
    <source>
        <dbReference type="ARBA" id="ARBA00004496"/>
    </source>
</evidence>
<evidence type="ECO:0000256" key="2">
    <source>
        <dbReference type="ARBA" id="ARBA00009695"/>
    </source>
</evidence>
<evidence type="ECO:0000259" key="6">
    <source>
        <dbReference type="Pfam" id="PF02631"/>
    </source>
</evidence>
<dbReference type="RefSeq" id="WP_159523906.1">
    <property type="nucleotide sequence ID" value="NZ_CP053642.1"/>
</dbReference>
<proteinExistence type="inferred from homology"/>
<evidence type="ECO:0000256" key="5">
    <source>
        <dbReference type="HAMAP-Rule" id="MF_01114"/>
    </source>
</evidence>
<evidence type="ECO:0000313" key="8">
    <source>
        <dbReference type="EMBL" id="QKD79970.1"/>
    </source>
</evidence>
<dbReference type="AlphaFoldDB" id="A0A6M8B5V9"/>
<evidence type="ECO:0000259" key="7">
    <source>
        <dbReference type="Pfam" id="PF21981"/>
    </source>
</evidence>
<feature type="domain" description="RecX third three-helical" evidence="7">
    <location>
        <begin position="109"/>
        <end position="152"/>
    </location>
</feature>
<dbReference type="PANTHER" id="PTHR33602">
    <property type="entry name" value="REGULATORY PROTEIN RECX FAMILY PROTEIN"/>
    <property type="match status" value="1"/>
</dbReference>
<reference evidence="8 9" key="1">
    <citation type="submission" date="2020-05" db="EMBL/GenBank/DDBJ databases">
        <title>Actinomyces sp. zg-325.</title>
        <authorList>
            <person name="Yang C."/>
        </authorList>
    </citation>
    <scope>NUCLEOTIDE SEQUENCE [LARGE SCALE GENOMIC DNA]</scope>
    <source>
        <strain evidence="9">zg-325</strain>
    </source>
</reference>
<evidence type="ECO:0000313" key="9">
    <source>
        <dbReference type="Proteomes" id="UP000504752"/>
    </source>
</evidence>
<dbReference type="GO" id="GO:0005737">
    <property type="term" value="C:cytoplasm"/>
    <property type="evidence" value="ECO:0007669"/>
    <property type="project" value="UniProtKB-SubCell"/>
</dbReference>
<evidence type="ECO:0000256" key="4">
    <source>
        <dbReference type="ARBA" id="ARBA00022490"/>
    </source>
</evidence>
<dbReference type="InterPro" id="IPR036388">
    <property type="entry name" value="WH-like_DNA-bd_sf"/>
</dbReference>
<dbReference type="InterPro" id="IPR003783">
    <property type="entry name" value="Regulatory_RecX"/>
</dbReference>
<name>A0A6M8B5V9_9ACTO</name>
<dbReference type="KEGG" id="amam:HPC72_06745"/>
<protein>
    <recommendedName>
        <fullName evidence="3 5">Regulatory protein RecX</fullName>
    </recommendedName>
</protein>
<dbReference type="EMBL" id="CP053642">
    <property type="protein sequence ID" value="QKD79970.1"/>
    <property type="molecule type" value="Genomic_DNA"/>
</dbReference>
<dbReference type="Gene3D" id="1.10.10.10">
    <property type="entry name" value="Winged helix-like DNA-binding domain superfamily/Winged helix DNA-binding domain"/>
    <property type="match status" value="1"/>
</dbReference>
<dbReference type="Proteomes" id="UP000504752">
    <property type="component" value="Chromosome"/>
</dbReference>
<dbReference type="PANTHER" id="PTHR33602:SF1">
    <property type="entry name" value="REGULATORY PROTEIN RECX FAMILY PROTEIN"/>
    <property type="match status" value="1"/>
</dbReference>
<comment type="function">
    <text evidence="5">Modulates RecA activity.</text>
</comment>
<feature type="domain" description="RecX second three-helical" evidence="6">
    <location>
        <begin position="62"/>
        <end position="103"/>
    </location>
</feature>
<dbReference type="HAMAP" id="MF_01114">
    <property type="entry name" value="RecX"/>
    <property type="match status" value="1"/>
</dbReference>